<feature type="region of interest" description="Disordered" evidence="1">
    <location>
        <begin position="200"/>
        <end position="224"/>
    </location>
</feature>
<dbReference type="NCBIfam" id="NF040570">
    <property type="entry name" value="guided_TnpB"/>
    <property type="match status" value="1"/>
</dbReference>
<evidence type="ECO:0000259" key="3">
    <source>
        <dbReference type="Pfam" id="PF12323"/>
    </source>
</evidence>
<evidence type="ECO:0000259" key="2">
    <source>
        <dbReference type="Pfam" id="PF01385"/>
    </source>
</evidence>
<evidence type="ECO:0000313" key="4">
    <source>
        <dbReference type="EMBL" id="GHO48979.1"/>
    </source>
</evidence>
<feature type="domain" description="Probable transposase IS891/IS1136/IS1341" evidence="2">
    <location>
        <begin position="153"/>
        <end position="224"/>
    </location>
</feature>
<proteinExistence type="predicted"/>
<organism evidence="4 5">
    <name type="scientific">Ktedonospora formicarum</name>
    <dbReference type="NCBI Taxonomy" id="2778364"/>
    <lineage>
        <taxon>Bacteria</taxon>
        <taxon>Bacillati</taxon>
        <taxon>Chloroflexota</taxon>
        <taxon>Ktedonobacteria</taxon>
        <taxon>Ktedonobacterales</taxon>
        <taxon>Ktedonobacteraceae</taxon>
        <taxon>Ktedonospora</taxon>
    </lineage>
</organism>
<dbReference type="EMBL" id="BNJF01000004">
    <property type="protein sequence ID" value="GHO48979.1"/>
    <property type="molecule type" value="Genomic_DNA"/>
</dbReference>
<dbReference type="Proteomes" id="UP000612362">
    <property type="component" value="Unassembled WGS sequence"/>
</dbReference>
<sequence length="224" mass="25346">MKHCGAARWAYNYGLRRKQEEYKAGRKTPSAIDLHREINALKQRDIPWAYEVSKCALQEALRDVDSAFGHFLRKCRLKKEGLWKGKCGYPRFKSKKKAIGGARFTGAIKVSPDALQLPRLGLLKLKERGYLPMNVKIGSATISEKAGRWSVSVCFHREQPEPIPATGAAIGVDVGRKMMAVVSDGRMFDNPKALRKKITALKRTSRWHSRKVKGSNNQKKAQRR</sequence>
<evidence type="ECO:0008006" key="6">
    <source>
        <dbReference type="Google" id="ProtNLM"/>
    </source>
</evidence>
<dbReference type="InterPro" id="IPR021027">
    <property type="entry name" value="Transposase_put_HTH"/>
</dbReference>
<feature type="compositionally biased region" description="Polar residues" evidence="1">
    <location>
        <begin position="214"/>
        <end position="224"/>
    </location>
</feature>
<feature type="compositionally biased region" description="Basic residues" evidence="1">
    <location>
        <begin position="200"/>
        <end position="213"/>
    </location>
</feature>
<comment type="caution">
    <text evidence="4">The sequence shown here is derived from an EMBL/GenBank/DDBJ whole genome shotgun (WGS) entry which is preliminary data.</text>
</comment>
<feature type="domain" description="Transposase putative helix-turn-helix" evidence="3">
    <location>
        <begin position="2"/>
        <end position="27"/>
    </location>
</feature>
<name>A0A8J3IBE8_9CHLR</name>
<evidence type="ECO:0000313" key="5">
    <source>
        <dbReference type="Proteomes" id="UP000612362"/>
    </source>
</evidence>
<reference evidence="4" key="1">
    <citation type="submission" date="2020-10" db="EMBL/GenBank/DDBJ databases">
        <title>Taxonomic study of unclassified bacteria belonging to the class Ktedonobacteria.</title>
        <authorList>
            <person name="Yabe S."/>
            <person name="Wang C.M."/>
            <person name="Zheng Y."/>
            <person name="Sakai Y."/>
            <person name="Cavaletti L."/>
            <person name="Monciardini P."/>
            <person name="Donadio S."/>
        </authorList>
    </citation>
    <scope>NUCLEOTIDE SEQUENCE</scope>
    <source>
        <strain evidence="4">SOSP1-1</strain>
    </source>
</reference>
<dbReference type="AlphaFoldDB" id="A0A8J3IBE8"/>
<protein>
    <recommendedName>
        <fullName evidence="6">Transposase</fullName>
    </recommendedName>
</protein>
<keyword evidence="5" id="KW-1185">Reference proteome</keyword>
<dbReference type="Pfam" id="PF01385">
    <property type="entry name" value="OrfB_IS605"/>
    <property type="match status" value="1"/>
</dbReference>
<evidence type="ECO:0000256" key="1">
    <source>
        <dbReference type="SAM" id="MobiDB-lite"/>
    </source>
</evidence>
<accession>A0A8J3IBE8</accession>
<gene>
    <name evidence="4" type="ORF">KSX_71420</name>
</gene>
<dbReference type="Pfam" id="PF12323">
    <property type="entry name" value="HTH_OrfB_IS605"/>
    <property type="match status" value="1"/>
</dbReference>
<dbReference type="InterPro" id="IPR001959">
    <property type="entry name" value="Transposase"/>
</dbReference>